<comment type="similarity">
    <text evidence="2">Belongs to the metallo-beta-lactamase superfamily.</text>
</comment>
<evidence type="ECO:0000313" key="7">
    <source>
        <dbReference type="EMBL" id="MBP2409222.1"/>
    </source>
</evidence>
<dbReference type="Pfam" id="PF00753">
    <property type="entry name" value="Lactamase_B"/>
    <property type="match status" value="1"/>
</dbReference>
<evidence type="ECO:0000256" key="2">
    <source>
        <dbReference type="ARBA" id="ARBA00007749"/>
    </source>
</evidence>
<protein>
    <submittedName>
        <fullName evidence="7">Glyoxylase-like metal-dependent hydrolase (Beta-lactamase superfamily II)</fullName>
    </submittedName>
</protein>
<evidence type="ECO:0000259" key="6">
    <source>
        <dbReference type="SMART" id="SM00849"/>
    </source>
</evidence>
<evidence type="ECO:0000256" key="5">
    <source>
        <dbReference type="ARBA" id="ARBA00022833"/>
    </source>
</evidence>
<dbReference type="SUPFAM" id="SSF56281">
    <property type="entry name" value="Metallo-hydrolase/oxidoreductase"/>
    <property type="match status" value="1"/>
</dbReference>
<dbReference type="PANTHER" id="PTHR42978:SF2">
    <property type="entry name" value="102 KBASES UNSTABLE REGION: FROM 1 TO 119443"/>
    <property type="match status" value="1"/>
</dbReference>
<dbReference type="PANTHER" id="PTHR42978">
    <property type="entry name" value="QUORUM-QUENCHING LACTONASE YTNP-RELATED-RELATED"/>
    <property type="match status" value="1"/>
</dbReference>
<evidence type="ECO:0000256" key="1">
    <source>
        <dbReference type="ARBA" id="ARBA00001947"/>
    </source>
</evidence>
<gene>
    <name evidence="7" type="ORF">JOF44_002125</name>
</gene>
<name>A0ABS4YK95_9MICO</name>
<keyword evidence="8" id="KW-1185">Reference proteome</keyword>
<comment type="caution">
    <text evidence="7">The sequence shown here is derived from an EMBL/GenBank/DDBJ whole genome shotgun (WGS) entry which is preliminary data.</text>
</comment>
<dbReference type="EMBL" id="JAGIOC010000001">
    <property type="protein sequence ID" value="MBP2409222.1"/>
    <property type="molecule type" value="Genomic_DNA"/>
</dbReference>
<evidence type="ECO:0000313" key="8">
    <source>
        <dbReference type="Proteomes" id="UP000698222"/>
    </source>
</evidence>
<keyword evidence="5" id="KW-0862">Zinc</keyword>
<keyword evidence="4" id="KW-0378">Hydrolase</keyword>
<feature type="domain" description="Metallo-beta-lactamase" evidence="6">
    <location>
        <begin position="78"/>
        <end position="298"/>
    </location>
</feature>
<keyword evidence="3" id="KW-0479">Metal-binding</keyword>
<comment type="cofactor">
    <cofactor evidence="1">
        <name>Zn(2+)</name>
        <dbReference type="ChEBI" id="CHEBI:29105"/>
    </cofactor>
</comment>
<organism evidence="7 8">
    <name type="scientific">Brachybacterium fresconis</name>
    <dbReference type="NCBI Taxonomy" id="173363"/>
    <lineage>
        <taxon>Bacteria</taxon>
        <taxon>Bacillati</taxon>
        <taxon>Actinomycetota</taxon>
        <taxon>Actinomycetes</taxon>
        <taxon>Micrococcales</taxon>
        <taxon>Dermabacteraceae</taxon>
        <taxon>Brachybacterium</taxon>
    </lineage>
</organism>
<evidence type="ECO:0000256" key="3">
    <source>
        <dbReference type="ARBA" id="ARBA00022723"/>
    </source>
</evidence>
<accession>A0ABS4YK95</accession>
<dbReference type="Proteomes" id="UP000698222">
    <property type="component" value="Unassembled WGS sequence"/>
</dbReference>
<dbReference type="InterPro" id="IPR001279">
    <property type="entry name" value="Metallo-B-lactamas"/>
</dbReference>
<dbReference type="InterPro" id="IPR051013">
    <property type="entry name" value="MBL_superfamily_lactonases"/>
</dbReference>
<dbReference type="RefSeq" id="WP_209890823.1">
    <property type="nucleotide sequence ID" value="NZ_BAAAJV010000018.1"/>
</dbReference>
<evidence type="ECO:0000256" key="4">
    <source>
        <dbReference type="ARBA" id="ARBA00022801"/>
    </source>
</evidence>
<dbReference type="InterPro" id="IPR036866">
    <property type="entry name" value="RibonucZ/Hydroxyglut_hydro"/>
</dbReference>
<dbReference type="SMART" id="SM00849">
    <property type="entry name" value="Lactamase_B"/>
    <property type="match status" value="1"/>
</dbReference>
<sequence>MPSTTSVLASCCSALAATPPRLVRPRRRDGRLLASITDAGVPSASTAVRLTALPQARQKVPAAVIAEGVRTGRRLAIGMTTFLVEHPRARFLIDPALGHDVHARVLPELPGPLRIVVTPDRPVLGLIEALDRAGHRPEDLDFAVPTHLHWDHVAGLTEIGGLAVLTTEIERAHALDGPDVPLGYVRGPLLDREIDTYTLSGPPVLTFAASLDLFGDGSVVLVDLSGHTPGSIGVLLAVEGGRRVLLTGDAIWHGLQARLLRQKAPFPGRLVDADREATFATVHRLHALPETIEILASHDRDAATPWTRLAV</sequence>
<reference evidence="7 8" key="1">
    <citation type="submission" date="2021-03" db="EMBL/GenBank/DDBJ databases">
        <title>Sequencing the genomes of 1000 actinobacteria strains.</title>
        <authorList>
            <person name="Klenk H.-P."/>
        </authorList>
    </citation>
    <scope>NUCLEOTIDE SEQUENCE [LARGE SCALE GENOMIC DNA]</scope>
    <source>
        <strain evidence="7 8">DSM 14564</strain>
    </source>
</reference>
<dbReference type="Gene3D" id="3.60.15.10">
    <property type="entry name" value="Ribonuclease Z/Hydroxyacylglutathione hydrolase-like"/>
    <property type="match status" value="1"/>
</dbReference>
<proteinExistence type="inferred from homology"/>